<evidence type="ECO:0000313" key="1">
    <source>
        <dbReference type="EMBL" id="KAF5323042.1"/>
    </source>
</evidence>
<dbReference type="Proteomes" id="UP000541558">
    <property type="component" value="Unassembled WGS sequence"/>
</dbReference>
<organism evidence="1 2">
    <name type="scientific">Ephemerocybe angulata</name>
    <dbReference type="NCBI Taxonomy" id="980116"/>
    <lineage>
        <taxon>Eukaryota</taxon>
        <taxon>Fungi</taxon>
        <taxon>Dikarya</taxon>
        <taxon>Basidiomycota</taxon>
        <taxon>Agaricomycotina</taxon>
        <taxon>Agaricomycetes</taxon>
        <taxon>Agaricomycetidae</taxon>
        <taxon>Agaricales</taxon>
        <taxon>Agaricineae</taxon>
        <taxon>Psathyrellaceae</taxon>
        <taxon>Ephemerocybe</taxon>
    </lineage>
</organism>
<dbReference type="EMBL" id="JAACJK010000167">
    <property type="protein sequence ID" value="KAF5323042.1"/>
    <property type="molecule type" value="Genomic_DNA"/>
</dbReference>
<gene>
    <name evidence="1" type="ORF">D9611_009334</name>
</gene>
<sequence length="336" mass="37701">MTSLLDAERTVDAWARNNGRPTEGEKTKFADDAGTFLENQNAMEGFIDDSKKTALWVSQTTDSICKLDSTLAGMSEKYGSEVPELRRCRPEWKGITHRWVEALHMSREVAIELTAHLRQFDQIVLEMVTSFIQCDEDCKDAITELEYFVEKGSHHDRANELRHVLSNFTKDVQDFVARFNDNLSQNGVDIDSSSKQLSLDVDALQGEILGLNKKGNRRRAFWACGPMPLLKLNVLQAKQAELRADAKSKEGSLASLLSELSGTKPDLVLICDTLVKFADVSLSIHDQTLYLAQQLKGGVAVVKSEKFKKEVQLTKKLIRPLQGSVEKFVLELELRG</sequence>
<proteinExistence type="predicted"/>
<reference evidence="1 2" key="1">
    <citation type="journal article" date="2020" name="ISME J.">
        <title>Uncovering the hidden diversity of litter-decomposition mechanisms in mushroom-forming fungi.</title>
        <authorList>
            <person name="Floudas D."/>
            <person name="Bentzer J."/>
            <person name="Ahren D."/>
            <person name="Johansson T."/>
            <person name="Persson P."/>
            <person name="Tunlid A."/>
        </authorList>
    </citation>
    <scope>NUCLEOTIDE SEQUENCE [LARGE SCALE GENOMIC DNA]</scope>
    <source>
        <strain evidence="1 2">CBS 175.51</strain>
    </source>
</reference>
<comment type="caution">
    <text evidence="1">The sequence shown here is derived from an EMBL/GenBank/DDBJ whole genome shotgun (WGS) entry which is preliminary data.</text>
</comment>
<accession>A0A8H5BGR7</accession>
<dbReference type="OrthoDB" id="10430418at2759"/>
<name>A0A8H5BGR7_9AGAR</name>
<keyword evidence="2" id="KW-1185">Reference proteome</keyword>
<protein>
    <submittedName>
        <fullName evidence="1">Uncharacterized protein</fullName>
    </submittedName>
</protein>
<dbReference type="AlphaFoldDB" id="A0A8H5BGR7"/>
<evidence type="ECO:0000313" key="2">
    <source>
        <dbReference type="Proteomes" id="UP000541558"/>
    </source>
</evidence>